<sequence length="264" mass="27729">MNHFMYGTAPRQAAPSRFPFKKLLGGALLGAALAAAPAAQADVITFENYVNNLVGDSDYFDEAGVRLTGFSNAPNGQPGDFVGAIFDGSDRGACGNLACPVNNQSAYYAALNDGILQLDQLNGNYVSVRGFDASFIGAAQGVSYPAVSGLLRVQGFYADGSSVYETYQLGGPIGGSFQFQHFDTSASFGNQQFNSVAFFGFTCNTTGNCNAFSSNKGQFALDNIVVSVPEPSTYAMLLLGLAGIGAVARRRNRRQATSTLQAHA</sequence>
<dbReference type="HOGENOM" id="CLU_1128021_0_0_4"/>
<dbReference type="PATRIC" id="fig|1349767.4.peg.557"/>
<dbReference type="RefSeq" id="WP_051781087.1">
    <property type="nucleotide sequence ID" value="NZ_BCTH01000014.1"/>
</dbReference>
<feature type="signal peptide" evidence="1">
    <location>
        <begin position="1"/>
        <end position="41"/>
    </location>
</feature>
<dbReference type="EMBL" id="HG322949">
    <property type="protein sequence ID" value="CDG84586.1"/>
    <property type="molecule type" value="Genomic_DNA"/>
</dbReference>
<dbReference type="InterPro" id="IPR013424">
    <property type="entry name" value="Ice-binding_C"/>
</dbReference>
<proteinExistence type="predicted"/>
<evidence type="ECO:0000313" key="4">
    <source>
        <dbReference type="Proteomes" id="UP000027604"/>
    </source>
</evidence>
<dbReference type="AlphaFoldDB" id="W0V9L7"/>
<dbReference type="Proteomes" id="UP000027604">
    <property type="component" value="Chromosome I"/>
</dbReference>
<organism evidence="3 4">
    <name type="scientific">Janthinobacterium agaricidamnosum NBRC 102515 = DSM 9628</name>
    <dbReference type="NCBI Taxonomy" id="1349767"/>
    <lineage>
        <taxon>Bacteria</taxon>
        <taxon>Pseudomonadati</taxon>
        <taxon>Pseudomonadota</taxon>
        <taxon>Betaproteobacteria</taxon>
        <taxon>Burkholderiales</taxon>
        <taxon>Oxalobacteraceae</taxon>
        <taxon>Janthinobacterium</taxon>
    </lineage>
</organism>
<dbReference type="NCBIfam" id="NF038120">
    <property type="entry name" value="PEP_CTERM_QFxxD"/>
    <property type="match status" value="1"/>
</dbReference>
<gene>
    <name evidence="3" type="ORF">GJA_3975</name>
</gene>
<accession>W0V9L7</accession>
<protein>
    <submittedName>
        <fullName evidence="3">PEP-CTERM putative exosortase interaction domain protein</fullName>
    </submittedName>
</protein>
<dbReference type="Pfam" id="PF07589">
    <property type="entry name" value="PEP-CTERM"/>
    <property type="match status" value="1"/>
</dbReference>
<feature type="chain" id="PRO_5004797669" evidence="1">
    <location>
        <begin position="42"/>
        <end position="264"/>
    </location>
</feature>
<dbReference type="NCBIfam" id="TIGR02595">
    <property type="entry name" value="PEP_CTERM"/>
    <property type="match status" value="1"/>
</dbReference>
<evidence type="ECO:0000259" key="2">
    <source>
        <dbReference type="Pfam" id="PF07589"/>
    </source>
</evidence>
<name>W0V9L7_9BURK</name>
<keyword evidence="4" id="KW-1185">Reference proteome</keyword>
<dbReference type="STRING" id="1349767.GJA_3975"/>
<evidence type="ECO:0000313" key="3">
    <source>
        <dbReference type="EMBL" id="CDG84586.1"/>
    </source>
</evidence>
<feature type="domain" description="Ice-binding protein C-terminal" evidence="2">
    <location>
        <begin position="227"/>
        <end position="251"/>
    </location>
</feature>
<reference evidence="3 4" key="1">
    <citation type="journal article" date="2015" name="Genome Announc.">
        <title>Genome Sequence of Mushroom Soft-Rot Pathogen Janthinobacterium agaricidamnosum.</title>
        <authorList>
            <person name="Graupner K."/>
            <person name="Lackner G."/>
            <person name="Hertweck C."/>
        </authorList>
    </citation>
    <scope>NUCLEOTIDE SEQUENCE [LARGE SCALE GENOMIC DNA]</scope>
    <source>
        <strain evidence="4">NBRC 102515 / DSM 9628</strain>
    </source>
</reference>
<dbReference type="KEGG" id="jag:GJA_3975"/>
<dbReference type="eggNOG" id="ENOG5031673">
    <property type="taxonomic scope" value="Bacteria"/>
</dbReference>
<evidence type="ECO:0000256" key="1">
    <source>
        <dbReference type="SAM" id="SignalP"/>
    </source>
</evidence>
<keyword evidence="1" id="KW-0732">Signal</keyword>